<dbReference type="GO" id="GO:0046872">
    <property type="term" value="F:metal ion binding"/>
    <property type="evidence" value="ECO:0007669"/>
    <property type="project" value="UniProtKB-KW"/>
</dbReference>
<feature type="domain" description="Cytochrome c" evidence="10">
    <location>
        <begin position="253"/>
        <end position="415"/>
    </location>
</feature>
<dbReference type="PANTHER" id="PTHR30600:SF10">
    <property type="entry name" value="BLL6722 PROTEIN"/>
    <property type="match status" value="1"/>
</dbReference>
<evidence type="ECO:0000256" key="1">
    <source>
        <dbReference type="ARBA" id="ARBA00004196"/>
    </source>
</evidence>
<keyword evidence="5" id="KW-0560">Oxidoreductase</keyword>
<evidence type="ECO:0000256" key="6">
    <source>
        <dbReference type="ARBA" id="ARBA00023004"/>
    </source>
</evidence>
<name>A0A2V4NTV3_9RHOB</name>
<dbReference type="AlphaFoldDB" id="A0A2V4NTV3"/>
<sequence length="448" mass="48543">MRIWVTAVIMSLQASLSLAYDIPKPVTHSDFPTLNINSVLLGRDLFYDPVLSGNRNISCATCHHPALGTSDGMSLSIGEGGRHLGPAREVINGQEPHTRIPRNAPALYNLGAFEYVTMFHDGRVELDAQARFGIRMPEGRRLERPVPNVLAAQAILPILSPDEMAGQEGENPVADAVAAERIHGLNGAWQMLAARVETIRAYRTRFDWVIGADEPIHITHIGRALADYIAFEFRATQSPFDAYIGGDHTALSAAARRGMDLFYGEADCAACHSGPLQTDHGFHAIGVPPLGPGKANGTAPHADTGRFAVSGIEKDAYCFRTPTLRNVALTAPYSHNGAYRSLRAMIAQHLDPIGALTGYDPAQAQLHDLPALPDDFAPQRDQEEMIRIAAASEITPRVLTQNQMDDLIAFLESLTDPNSERLQLGLPTHVPSGLPVDAPGTRRSTANR</sequence>
<proteinExistence type="predicted"/>
<evidence type="ECO:0000256" key="8">
    <source>
        <dbReference type="SAM" id="MobiDB-lite"/>
    </source>
</evidence>
<dbReference type="GO" id="GO:0004130">
    <property type="term" value="F:cytochrome-c peroxidase activity"/>
    <property type="evidence" value="ECO:0007669"/>
    <property type="project" value="TreeGrafter"/>
</dbReference>
<dbReference type="InterPro" id="IPR004852">
    <property type="entry name" value="Di-haem_cyt_c_peroxidsae"/>
</dbReference>
<dbReference type="PROSITE" id="PS51007">
    <property type="entry name" value="CYTC"/>
    <property type="match status" value="1"/>
</dbReference>
<evidence type="ECO:0000256" key="5">
    <source>
        <dbReference type="ARBA" id="ARBA00023002"/>
    </source>
</evidence>
<evidence type="ECO:0000256" key="3">
    <source>
        <dbReference type="ARBA" id="ARBA00022723"/>
    </source>
</evidence>
<keyword evidence="6 7" id="KW-0408">Iron</keyword>
<dbReference type="InterPro" id="IPR051395">
    <property type="entry name" value="Cytochrome_c_Peroxidase/MauG"/>
</dbReference>
<keyword evidence="3 7" id="KW-0479">Metal-binding</keyword>
<evidence type="ECO:0000256" key="7">
    <source>
        <dbReference type="PROSITE-ProRule" id="PRU00433"/>
    </source>
</evidence>
<organism evidence="11 12">
    <name type="scientific">Litorivita pollutaquae</name>
    <dbReference type="NCBI Taxonomy" id="2200892"/>
    <lineage>
        <taxon>Bacteria</taxon>
        <taxon>Pseudomonadati</taxon>
        <taxon>Pseudomonadota</taxon>
        <taxon>Alphaproteobacteria</taxon>
        <taxon>Rhodobacterales</taxon>
        <taxon>Paracoccaceae</taxon>
        <taxon>Litorivita</taxon>
    </lineage>
</organism>
<gene>
    <name evidence="11" type="ORF">DI396_05100</name>
</gene>
<comment type="caution">
    <text evidence="11">The sequence shown here is derived from an EMBL/GenBank/DDBJ whole genome shotgun (WGS) entry which is preliminary data.</text>
</comment>
<dbReference type="Pfam" id="PF03150">
    <property type="entry name" value="CCP_MauG"/>
    <property type="match status" value="1"/>
</dbReference>
<feature type="chain" id="PRO_5015891145" evidence="9">
    <location>
        <begin position="20"/>
        <end position="448"/>
    </location>
</feature>
<dbReference type="GO" id="GO:0009055">
    <property type="term" value="F:electron transfer activity"/>
    <property type="evidence" value="ECO:0007669"/>
    <property type="project" value="InterPro"/>
</dbReference>
<comment type="subcellular location">
    <subcellularLocation>
        <location evidence="1">Cell envelope</location>
    </subcellularLocation>
</comment>
<evidence type="ECO:0000313" key="11">
    <source>
        <dbReference type="EMBL" id="PYC48366.1"/>
    </source>
</evidence>
<dbReference type="GO" id="GO:0030313">
    <property type="term" value="C:cell envelope"/>
    <property type="evidence" value="ECO:0007669"/>
    <property type="project" value="UniProtKB-SubCell"/>
</dbReference>
<dbReference type="OrthoDB" id="9805202at2"/>
<keyword evidence="11" id="KW-0575">Peroxidase</keyword>
<dbReference type="InterPro" id="IPR036909">
    <property type="entry name" value="Cyt_c-like_dom_sf"/>
</dbReference>
<keyword evidence="12" id="KW-1185">Reference proteome</keyword>
<feature type="signal peptide" evidence="9">
    <location>
        <begin position="1"/>
        <end position="19"/>
    </location>
</feature>
<reference evidence="11 12" key="1">
    <citation type="submission" date="2018-05" db="EMBL/GenBank/DDBJ databases">
        <title>Oceanovita maritima gen. nov., sp. nov., a marine bacterium in the family Rhodobacteraceae isolated from surface seawater of Lundu port Xiamen, China.</title>
        <authorList>
            <person name="Hetharua B.H."/>
            <person name="Min D."/>
            <person name="Liao H."/>
            <person name="Tian Y."/>
        </authorList>
    </citation>
    <scope>NUCLEOTIDE SEQUENCE [LARGE SCALE GENOMIC DNA]</scope>
    <source>
        <strain evidence="11 12">FSX-11</strain>
    </source>
</reference>
<dbReference type="PANTHER" id="PTHR30600">
    <property type="entry name" value="CYTOCHROME C PEROXIDASE-RELATED"/>
    <property type="match status" value="1"/>
</dbReference>
<dbReference type="EMBL" id="QFVT01000003">
    <property type="protein sequence ID" value="PYC48366.1"/>
    <property type="molecule type" value="Genomic_DNA"/>
</dbReference>
<evidence type="ECO:0000256" key="4">
    <source>
        <dbReference type="ARBA" id="ARBA00022729"/>
    </source>
</evidence>
<dbReference type="Gene3D" id="1.10.760.10">
    <property type="entry name" value="Cytochrome c-like domain"/>
    <property type="match status" value="2"/>
</dbReference>
<keyword evidence="4 9" id="KW-0732">Signal</keyword>
<evidence type="ECO:0000256" key="9">
    <source>
        <dbReference type="SAM" id="SignalP"/>
    </source>
</evidence>
<dbReference type="InterPro" id="IPR009056">
    <property type="entry name" value="Cyt_c-like_dom"/>
</dbReference>
<feature type="region of interest" description="Disordered" evidence="8">
    <location>
        <begin position="426"/>
        <end position="448"/>
    </location>
</feature>
<evidence type="ECO:0000313" key="12">
    <source>
        <dbReference type="Proteomes" id="UP000248012"/>
    </source>
</evidence>
<dbReference type="SUPFAM" id="SSF46626">
    <property type="entry name" value="Cytochrome c"/>
    <property type="match status" value="2"/>
</dbReference>
<protein>
    <submittedName>
        <fullName evidence="11">Cytochrome-c peroxidase</fullName>
    </submittedName>
</protein>
<keyword evidence="2 7" id="KW-0349">Heme</keyword>
<dbReference type="Proteomes" id="UP000248012">
    <property type="component" value="Unassembled WGS sequence"/>
</dbReference>
<dbReference type="GO" id="GO:0020037">
    <property type="term" value="F:heme binding"/>
    <property type="evidence" value="ECO:0007669"/>
    <property type="project" value="InterPro"/>
</dbReference>
<evidence type="ECO:0000259" key="10">
    <source>
        <dbReference type="PROSITE" id="PS51007"/>
    </source>
</evidence>
<accession>A0A2V4NTV3</accession>
<evidence type="ECO:0000256" key="2">
    <source>
        <dbReference type="ARBA" id="ARBA00022617"/>
    </source>
</evidence>